<evidence type="ECO:0000313" key="4">
    <source>
        <dbReference type="Proteomes" id="UP000779049"/>
    </source>
</evidence>
<evidence type="ECO:0000256" key="1">
    <source>
        <dbReference type="SAM" id="MobiDB-lite"/>
    </source>
</evidence>
<keyword evidence="2" id="KW-1133">Transmembrane helix</keyword>
<feature type="compositionally biased region" description="Basic and acidic residues" evidence="1">
    <location>
        <begin position="124"/>
        <end position="145"/>
    </location>
</feature>
<feature type="region of interest" description="Disordered" evidence="1">
    <location>
        <begin position="107"/>
        <end position="145"/>
    </location>
</feature>
<dbReference type="Proteomes" id="UP000779049">
    <property type="component" value="Unassembled WGS sequence"/>
</dbReference>
<dbReference type="EMBL" id="VIRV01000035">
    <property type="protein sequence ID" value="MBY0759920.1"/>
    <property type="molecule type" value="Genomic_DNA"/>
</dbReference>
<keyword evidence="2" id="KW-0812">Transmembrane</keyword>
<dbReference type="RefSeq" id="WP_221920401.1">
    <property type="nucleotide sequence ID" value="NZ_CP173660.1"/>
</dbReference>
<evidence type="ECO:0000256" key="2">
    <source>
        <dbReference type="SAM" id="Phobius"/>
    </source>
</evidence>
<keyword evidence="4" id="KW-1185">Reference proteome</keyword>
<gene>
    <name evidence="3" type="ORF">FLB61_12725</name>
</gene>
<evidence type="ECO:0000313" key="3">
    <source>
        <dbReference type="EMBL" id="MBY0759920.1"/>
    </source>
</evidence>
<sequence>MLGKLSVKGIMISISVAGVLLIFLQAADVAMENAYMFMNTEEVYYSSVMTEDYTRWLEINELLQSARIWMKLTLQPALCLILLWNGVDIVYRILSKCEKMKKIVPFDQQTEQQTEEQDKETEETERQQETKREEESYEAFRRPEK</sequence>
<feature type="compositionally biased region" description="Acidic residues" evidence="1">
    <location>
        <begin position="113"/>
        <end position="123"/>
    </location>
</feature>
<comment type="caution">
    <text evidence="3">The sequence shown here is derived from an EMBL/GenBank/DDBJ whole genome shotgun (WGS) entry which is preliminary data.</text>
</comment>
<accession>A0ABS7LB86</accession>
<evidence type="ECO:0008006" key="5">
    <source>
        <dbReference type="Google" id="ProtNLM"/>
    </source>
</evidence>
<organism evidence="3 4">
    <name type="scientific">Sellimonas caecigallum</name>
    <dbReference type="NCBI Taxonomy" id="2592333"/>
    <lineage>
        <taxon>Bacteria</taxon>
        <taxon>Bacillati</taxon>
        <taxon>Bacillota</taxon>
        <taxon>Clostridia</taxon>
        <taxon>Lachnospirales</taxon>
        <taxon>Lachnospiraceae</taxon>
        <taxon>Sellimonas</taxon>
    </lineage>
</organism>
<feature type="transmembrane region" description="Helical" evidence="2">
    <location>
        <begin position="72"/>
        <end position="94"/>
    </location>
</feature>
<name>A0ABS7LB86_9FIRM</name>
<keyword evidence="2" id="KW-0472">Membrane</keyword>
<protein>
    <recommendedName>
        <fullName evidence="5">Transmembrane protein</fullName>
    </recommendedName>
</protein>
<proteinExistence type="predicted"/>
<reference evidence="3 4" key="1">
    <citation type="journal article" date="2020" name="New Microbes New Infect">
        <title>Sellimonas caecigallum sp. nov., description and genome sequence of a new member of the Sellimonas genus isolated from the cecum of feral chicken.</title>
        <authorList>
            <person name="Wongkuna S."/>
            <person name="Ghimire S."/>
            <person name="Antony L."/>
            <person name="Chankhamhaengdecha S."/>
            <person name="Janvilisri T."/>
            <person name="Scaria J."/>
        </authorList>
    </citation>
    <scope>NUCLEOTIDE SEQUENCE [LARGE SCALE GENOMIC DNA]</scope>
    <source>
        <strain evidence="3 4">SW451</strain>
    </source>
</reference>